<keyword evidence="6 12" id="KW-0694">RNA-binding</keyword>
<keyword evidence="2 11" id="KW-0963">Cytoplasm</keyword>
<comment type="caution">
    <text evidence="14">The sequence shown here is derived from an EMBL/GenBank/DDBJ whole genome shotgun (WGS) entry which is preliminary data.</text>
</comment>
<evidence type="ECO:0000256" key="1">
    <source>
        <dbReference type="ARBA" id="ARBA00004496"/>
    </source>
</evidence>
<dbReference type="SMART" id="SM00363">
    <property type="entry name" value="S4"/>
    <property type="match status" value="1"/>
</dbReference>
<comment type="subcellular location">
    <subcellularLocation>
        <location evidence="1 11">Cytoplasm</location>
    </subcellularLocation>
</comment>
<proteinExistence type="inferred from homology"/>
<dbReference type="InterPro" id="IPR014729">
    <property type="entry name" value="Rossmann-like_a/b/a_fold"/>
</dbReference>
<evidence type="ECO:0000256" key="9">
    <source>
        <dbReference type="ARBA" id="ARBA00048248"/>
    </source>
</evidence>
<dbReference type="PRINTS" id="PR01040">
    <property type="entry name" value="TRNASYNTHTYR"/>
</dbReference>
<dbReference type="Gene3D" id="3.10.290.10">
    <property type="entry name" value="RNA-binding S4 domain"/>
    <property type="match status" value="1"/>
</dbReference>
<dbReference type="HAMAP" id="MF_02006">
    <property type="entry name" value="Tyr_tRNA_synth_type1"/>
    <property type="match status" value="1"/>
</dbReference>
<evidence type="ECO:0000259" key="13">
    <source>
        <dbReference type="SMART" id="SM00363"/>
    </source>
</evidence>
<keyword evidence="3 11" id="KW-0436">Ligase</keyword>
<dbReference type="InterPro" id="IPR002942">
    <property type="entry name" value="S4_RNA-bd"/>
</dbReference>
<dbReference type="InterPro" id="IPR002305">
    <property type="entry name" value="aa-tRNA-synth_Ic"/>
</dbReference>
<feature type="binding site" evidence="11">
    <location>
        <position position="234"/>
    </location>
    <ligand>
        <name>ATP</name>
        <dbReference type="ChEBI" id="CHEBI:30616"/>
    </ligand>
</feature>
<dbReference type="InterPro" id="IPR001412">
    <property type="entry name" value="aa-tRNA-synth_I_CS"/>
</dbReference>
<feature type="binding site" evidence="11">
    <location>
        <position position="34"/>
    </location>
    <ligand>
        <name>L-tyrosine</name>
        <dbReference type="ChEBI" id="CHEBI:58315"/>
    </ligand>
</feature>
<evidence type="ECO:0000256" key="12">
    <source>
        <dbReference type="PROSITE-ProRule" id="PRU00182"/>
    </source>
</evidence>
<comment type="subunit">
    <text evidence="11">Homodimer.</text>
</comment>
<comment type="similarity">
    <text evidence="10 11">Belongs to the class-I aminoacyl-tRNA synthetase family. TyrS type 1 subfamily.</text>
</comment>
<feature type="domain" description="RNA-binding S4" evidence="13">
    <location>
        <begin position="358"/>
        <end position="416"/>
    </location>
</feature>
<dbReference type="InterPro" id="IPR024088">
    <property type="entry name" value="Tyr-tRNA-ligase_bac-type"/>
</dbReference>
<evidence type="ECO:0000313" key="14">
    <source>
        <dbReference type="EMBL" id="TCT01425.1"/>
    </source>
</evidence>
<dbReference type="OrthoDB" id="9804243at2"/>
<sequence>MNLIEDLKWRGLLADCTDIQALEKRLEEGPITLYCGFDPTGDSLHVGHLMGQLTLRRFQRAGHHPIALAGGATGMIGDPSGKSAERNLLTREQLQHNVAAIKGQLSRLLDFNATDNPARLVDNADWTAPMGFLDFLRDVGKHFPLTAMLAKDSVRTRMEGEAGISYTEFSYQLLQAYDFYHLRREMGCELQIGGSDQWGNITAGTDFVRRKLGVPVWGWTFPLITKADGSKFGKTESGAVWLDPARTSPYRFYQFFLNTEDAKVGEYLRKFTFLDRAEIEALEVEHAANPGARQAQRRLAEEVTRLVHGQAALDAAVKASAILFGAEIGDIDSATFQDVVGEVPTRALAPERLEGDGAALVELLVDAGLCPSKGQARKDIDGGGIYVNNQRCQDAMRMVAAGDLLFGRYLLLRKGKKSYAVLDAG</sequence>
<evidence type="ECO:0000256" key="7">
    <source>
        <dbReference type="ARBA" id="ARBA00022917"/>
    </source>
</evidence>
<dbReference type="EC" id="6.1.1.1" evidence="11"/>
<dbReference type="PROSITE" id="PS00178">
    <property type="entry name" value="AA_TRNA_LIGASE_I"/>
    <property type="match status" value="1"/>
</dbReference>
<keyword evidence="4 11" id="KW-0547">Nucleotide-binding</keyword>
<feature type="short sequence motif" description="'HIGH' region" evidence="11">
    <location>
        <begin position="39"/>
        <end position="48"/>
    </location>
</feature>
<dbReference type="InterPro" id="IPR024107">
    <property type="entry name" value="Tyr-tRNA-ligase_bac_1"/>
</dbReference>
<feature type="short sequence motif" description="'KMSKS' region" evidence="11">
    <location>
        <begin position="231"/>
        <end position="235"/>
    </location>
</feature>
<dbReference type="Gene3D" id="1.10.240.10">
    <property type="entry name" value="Tyrosyl-Transfer RNA Synthetase"/>
    <property type="match status" value="1"/>
</dbReference>
<evidence type="ECO:0000256" key="10">
    <source>
        <dbReference type="ARBA" id="ARBA00060965"/>
    </source>
</evidence>
<protein>
    <recommendedName>
        <fullName evidence="11">Tyrosine--tRNA ligase</fullName>
        <ecNumber evidence="11">6.1.1.1</ecNumber>
    </recommendedName>
    <alternativeName>
        <fullName evidence="11">Tyrosyl-tRNA synthetase</fullName>
        <shortName evidence="11">TyrRS</shortName>
    </alternativeName>
</protein>
<dbReference type="InterPro" id="IPR054608">
    <property type="entry name" value="SYY-like_C"/>
</dbReference>
<dbReference type="PANTHER" id="PTHR11766">
    <property type="entry name" value="TYROSYL-TRNA SYNTHETASE"/>
    <property type="match status" value="1"/>
</dbReference>
<accession>A0A4R3LS71</accession>
<dbReference type="GO" id="GO:0006437">
    <property type="term" value="P:tyrosyl-tRNA aminoacylation"/>
    <property type="evidence" value="ECO:0007669"/>
    <property type="project" value="UniProtKB-UniRule"/>
</dbReference>
<comment type="function">
    <text evidence="11">Catalyzes the attachment of tyrosine to tRNA(Tyr) in a two-step reaction: tyrosine is first activated by ATP to form Tyr-AMP and then transferred to the acceptor end of tRNA(Tyr).</text>
</comment>
<dbReference type="Gene3D" id="3.40.50.620">
    <property type="entry name" value="HUPs"/>
    <property type="match status" value="1"/>
</dbReference>
<organism evidence="14 15">
    <name type="scientific">Pseudofulvimonas gallinarii</name>
    <dbReference type="NCBI Taxonomy" id="634155"/>
    <lineage>
        <taxon>Bacteria</taxon>
        <taxon>Pseudomonadati</taxon>
        <taxon>Pseudomonadota</taxon>
        <taxon>Gammaproteobacteria</taxon>
        <taxon>Lysobacterales</taxon>
        <taxon>Rhodanobacteraceae</taxon>
        <taxon>Pseudofulvimonas</taxon>
    </lineage>
</organism>
<evidence type="ECO:0000256" key="2">
    <source>
        <dbReference type="ARBA" id="ARBA00022490"/>
    </source>
</evidence>
<keyword evidence="7 11" id="KW-0648">Protein biosynthesis</keyword>
<dbReference type="FunFam" id="3.40.50.620:FF:000008">
    <property type="entry name" value="Tyrosine--tRNA ligase"/>
    <property type="match status" value="1"/>
</dbReference>
<dbReference type="FunFam" id="1.10.240.10:FF:000001">
    <property type="entry name" value="Tyrosine--tRNA ligase"/>
    <property type="match status" value="1"/>
</dbReference>
<evidence type="ECO:0000256" key="5">
    <source>
        <dbReference type="ARBA" id="ARBA00022840"/>
    </source>
</evidence>
<keyword evidence="5 11" id="KW-0067">ATP-binding</keyword>
<dbReference type="SUPFAM" id="SSF55174">
    <property type="entry name" value="Alpha-L RNA-binding motif"/>
    <property type="match status" value="1"/>
</dbReference>
<keyword evidence="8 11" id="KW-0030">Aminoacyl-tRNA synthetase</keyword>
<dbReference type="GO" id="GO:0004831">
    <property type="term" value="F:tyrosine-tRNA ligase activity"/>
    <property type="evidence" value="ECO:0007669"/>
    <property type="project" value="UniProtKB-UniRule"/>
</dbReference>
<dbReference type="Proteomes" id="UP000294599">
    <property type="component" value="Unassembled WGS sequence"/>
</dbReference>
<dbReference type="GO" id="GO:0005524">
    <property type="term" value="F:ATP binding"/>
    <property type="evidence" value="ECO:0007669"/>
    <property type="project" value="UniProtKB-UniRule"/>
</dbReference>
<dbReference type="Pfam" id="PF00579">
    <property type="entry name" value="tRNA-synt_1b"/>
    <property type="match status" value="1"/>
</dbReference>
<evidence type="ECO:0000256" key="4">
    <source>
        <dbReference type="ARBA" id="ARBA00022741"/>
    </source>
</evidence>
<name>A0A4R3LS71_9GAMM</name>
<evidence type="ECO:0000256" key="3">
    <source>
        <dbReference type="ARBA" id="ARBA00022598"/>
    </source>
</evidence>
<feature type="binding site" evidence="11">
    <location>
        <position position="175"/>
    </location>
    <ligand>
        <name>L-tyrosine</name>
        <dbReference type="ChEBI" id="CHEBI:58315"/>
    </ligand>
</feature>
<dbReference type="AlphaFoldDB" id="A0A4R3LS71"/>
<dbReference type="RefSeq" id="WP_123521340.1">
    <property type="nucleotide sequence ID" value="NZ_JBHLWF010000005.1"/>
</dbReference>
<evidence type="ECO:0000256" key="8">
    <source>
        <dbReference type="ARBA" id="ARBA00023146"/>
    </source>
</evidence>
<dbReference type="PANTHER" id="PTHR11766:SF0">
    <property type="entry name" value="TYROSINE--TRNA LIGASE, MITOCHONDRIAL"/>
    <property type="match status" value="1"/>
</dbReference>
<dbReference type="GO" id="GO:0042803">
    <property type="term" value="F:protein homodimerization activity"/>
    <property type="evidence" value="ECO:0007669"/>
    <property type="project" value="UniProtKB-ARBA"/>
</dbReference>
<keyword evidence="15" id="KW-1185">Reference proteome</keyword>
<dbReference type="PROSITE" id="PS50889">
    <property type="entry name" value="S4"/>
    <property type="match status" value="1"/>
</dbReference>
<dbReference type="NCBIfam" id="TIGR00234">
    <property type="entry name" value="tyrS"/>
    <property type="match status" value="1"/>
</dbReference>
<dbReference type="CDD" id="cd00805">
    <property type="entry name" value="TyrRS_core"/>
    <property type="match status" value="1"/>
</dbReference>
<dbReference type="GO" id="GO:0005829">
    <property type="term" value="C:cytosol"/>
    <property type="evidence" value="ECO:0007669"/>
    <property type="project" value="TreeGrafter"/>
</dbReference>
<feature type="binding site" evidence="11">
    <location>
        <position position="171"/>
    </location>
    <ligand>
        <name>L-tyrosine</name>
        <dbReference type="ChEBI" id="CHEBI:58315"/>
    </ligand>
</feature>
<gene>
    <name evidence="11" type="primary">tyrS</name>
    <name evidence="14" type="ORF">EDC25_101295</name>
</gene>
<evidence type="ECO:0000256" key="11">
    <source>
        <dbReference type="HAMAP-Rule" id="MF_02006"/>
    </source>
</evidence>
<dbReference type="GO" id="GO:0003723">
    <property type="term" value="F:RNA binding"/>
    <property type="evidence" value="ECO:0007669"/>
    <property type="project" value="UniProtKB-KW"/>
</dbReference>
<comment type="catalytic activity">
    <reaction evidence="9 11">
        <text>tRNA(Tyr) + L-tyrosine + ATP = L-tyrosyl-tRNA(Tyr) + AMP + diphosphate + H(+)</text>
        <dbReference type="Rhea" id="RHEA:10220"/>
        <dbReference type="Rhea" id="RHEA-COMP:9706"/>
        <dbReference type="Rhea" id="RHEA-COMP:9707"/>
        <dbReference type="ChEBI" id="CHEBI:15378"/>
        <dbReference type="ChEBI" id="CHEBI:30616"/>
        <dbReference type="ChEBI" id="CHEBI:33019"/>
        <dbReference type="ChEBI" id="CHEBI:58315"/>
        <dbReference type="ChEBI" id="CHEBI:78442"/>
        <dbReference type="ChEBI" id="CHEBI:78536"/>
        <dbReference type="ChEBI" id="CHEBI:456215"/>
        <dbReference type="EC" id="6.1.1.1"/>
    </reaction>
</comment>
<dbReference type="SUPFAM" id="SSF52374">
    <property type="entry name" value="Nucleotidylyl transferase"/>
    <property type="match status" value="1"/>
</dbReference>
<dbReference type="InterPro" id="IPR036986">
    <property type="entry name" value="S4_RNA-bd_sf"/>
</dbReference>
<evidence type="ECO:0000256" key="6">
    <source>
        <dbReference type="ARBA" id="ARBA00022884"/>
    </source>
</evidence>
<dbReference type="InterPro" id="IPR002307">
    <property type="entry name" value="Tyr-tRNA-ligase"/>
</dbReference>
<dbReference type="CDD" id="cd00165">
    <property type="entry name" value="S4"/>
    <property type="match status" value="1"/>
</dbReference>
<reference evidence="14 15" key="1">
    <citation type="submission" date="2019-03" db="EMBL/GenBank/DDBJ databases">
        <title>Genomic Encyclopedia of Type Strains, Phase IV (KMG-IV): sequencing the most valuable type-strain genomes for metagenomic binning, comparative biology and taxonomic classification.</title>
        <authorList>
            <person name="Goeker M."/>
        </authorList>
    </citation>
    <scope>NUCLEOTIDE SEQUENCE [LARGE SCALE GENOMIC DNA]</scope>
    <source>
        <strain evidence="14 15">DSM 21944</strain>
    </source>
</reference>
<evidence type="ECO:0000313" key="15">
    <source>
        <dbReference type="Proteomes" id="UP000294599"/>
    </source>
</evidence>
<dbReference type="Pfam" id="PF22421">
    <property type="entry name" value="SYY_C-terminal"/>
    <property type="match status" value="1"/>
</dbReference>
<dbReference type="EMBL" id="SMAF01000001">
    <property type="protein sequence ID" value="TCT01425.1"/>
    <property type="molecule type" value="Genomic_DNA"/>
</dbReference>